<dbReference type="PANTHER" id="PTHR11439:SF483">
    <property type="entry name" value="PEPTIDE SYNTHASE GLIP-LIKE, PUTATIVE (AFU_ORTHOLOGUE AFUA_3G12920)-RELATED"/>
    <property type="match status" value="1"/>
</dbReference>
<dbReference type="EMBL" id="VJMJ01000210">
    <property type="protein sequence ID" value="KAF0726670.1"/>
    <property type="molecule type" value="Genomic_DNA"/>
</dbReference>
<reference evidence="1 2" key="1">
    <citation type="submission" date="2019-07" db="EMBL/GenBank/DDBJ databases">
        <title>Genomics analysis of Aphanomyces spp. identifies a new class of oomycete effector associated with host adaptation.</title>
        <authorList>
            <person name="Gaulin E."/>
        </authorList>
    </citation>
    <scope>NUCLEOTIDE SEQUENCE [LARGE SCALE GENOMIC DNA]</scope>
    <source>
        <strain evidence="1 2">ATCC 201684</strain>
    </source>
</reference>
<proteinExistence type="predicted"/>
<organism evidence="1 2">
    <name type="scientific">Aphanomyces euteiches</name>
    <dbReference type="NCBI Taxonomy" id="100861"/>
    <lineage>
        <taxon>Eukaryota</taxon>
        <taxon>Sar</taxon>
        <taxon>Stramenopiles</taxon>
        <taxon>Oomycota</taxon>
        <taxon>Saprolegniomycetes</taxon>
        <taxon>Saprolegniales</taxon>
        <taxon>Verrucalvaceae</taxon>
        <taxon>Aphanomyces</taxon>
    </lineage>
</organism>
<dbReference type="Proteomes" id="UP000481153">
    <property type="component" value="Unassembled WGS sequence"/>
</dbReference>
<keyword evidence="2" id="KW-1185">Reference proteome</keyword>
<sequence>MQIAKRVLRCLKGTKQCGLLYQPALHKHFQIELFVDADYANDKSTRRSTSGNLIFLNKCLVSWKSKLQNIVTLSTLEAEYISMSYGMHEALWLKSMLAELRLPLQLPITVYEDNQSTIKMDENPTLHQRTKHIDVRHHFIRDLVKQRIIKIEYCSTEKMVADLAFPRPKFEEHNETIMTSINPKVPDESLN</sequence>
<evidence type="ECO:0008006" key="3">
    <source>
        <dbReference type="Google" id="ProtNLM"/>
    </source>
</evidence>
<dbReference type="VEuPathDB" id="FungiDB:AeMF1_010320"/>
<dbReference type="PANTHER" id="PTHR11439">
    <property type="entry name" value="GAG-POL-RELATED RETROTRANSPOSON"/>
    <property type="match status" value="1"/>
</dbReference>
<dbReference type="CDD" id="cd09272">
    <property type="entry name" value="RNase_HI_RT_Ty1"/>
    <property type="match status" value="1"/>
</dbReference>
<gene>
    <name evidence="1" type="ORF">Ae201684_015070</name>
</gene>
<evidence type="ECO:0000313" key="1">
    <source>
        <dbReference type="EMBL" id="KAF0726670.1"/>
    </source>
</evidence>
<name>A0A6G0WHL7_9STRA</name>
<dbReference type="AlphaFoldDB" id="A0A6G0WHL7"/>
<accession>A0A6G0WHL7</accession>
<protein>
    <recommendedName>
        <fullName evidence="3">Reverse transcriptase Ty1/copia-type domain-containing protein</fullName>
    </recommendedName>
</protein>
<evidence type="ECO:0000313" key="2">
    <source>
        <dbReference type="Proteomes" id="UP000481153"/>
    </source>
</evidence>
<comment type="caution">
    <text evidence="1">The sequence shown here is derived from an EMBL/GenBank/DDBJ whole genome shotgun (WGS) entry which is preliminary data.</text>
</comment>